<dbReference type="AlphaFoldDB" id="A0A9N9HIT5"/>
<dbReference type="Proteomes" id="UP000789375">
    <property type="component" value="Unassembled WGS sequence"/>
</dbReference>
<keyword evidence="3" id="KW-1185">Reference proteome</keyword>
<comment type="caution">
    <text evidence="2">The sequence shown here is derived from an EMBL/GenBank/DDBJ whole genome shotgun (WGS) entry which is preliminary data.</text>
</comment>
<protein>
    <submittedName>
        <fullName evidence="2">3478_t:CDS:1</fullName>
    </submittedName>
</protein>
<name>A0A9N9HIT5_FUNMO</name>
<proteinExistence type="predicted"/>
<accession>A0A9N9HIT5</accession>
<evidence type="ECO:0000313" key="3">
    <source>
        <dbReference type="Proteomes" id="UP000789375"/>
    </source>
</evidence>
<organism evidence="2 3">
    <name type="scientific">Funneliformis mosseae</name>
    <name type="common">Endomycorrhizal fungus</name>
    <name type="synonym">Glomus mosseae</name>
    <dbReference type="NCBI Taxonomy" id="27381"/>
    <lineage>
        <taxon>Eukaryota</taxon>
        <taxon>Fungi</taxon>
        <taxon>Fungi incertae sedis</taxon>
        <taxon>Mucoromycota</taxon>
        <taxon>Glomeromycotina</taxon>
        <taxon>Glomeromycetes</taxon>
        <taxon>Glomerales</taxon>
        <taxon>Glomeraceae</taxon>
        <taxon>Funneliformis</taxon>
    </lineage>
</organism>
<sequence length="114" mass="13144">MSEMHIVAILILIFNLGFYIATKQVETHLISIKRNGLLHVLTRMLMLEIINCLSSIVLQSCWRWEESYKAAADVTTQKIAGIVNVQNWEMYFGPFVGRALYCQDNPPDINRSRE</sequence>
<gene>
    <name evidence="2" type="ORF">FMOSSE_LOCUS13076</name>
</gene>
<evidence type="ECO:0000313" key="2">
    <source>
        <dbReference type="EMBL" id="CAG8684763.1"/>
    </source>
</evidence>
<keyword evidence="1" id="KW-0812">Transmembrane</keyword>
<feature type="transmembrane region" description="Helical" evidence="1">
    <location>
        <begin position="6"/>
        <end position="25"/>
    </location>
</feature>
<keyword evidence="1" id="KW-1133">Transmembrane helix</keyword>
<dbReference type="EMBL" id="CAJVPP010007132">
    <property type="protein sequence ID" value="CAG8684763.1"/>
    <property type="molecule type" value="Genomic_DNA"/>
</dbReference>
<reference evidence="2" key="1">
    <citation type="submission" date="2021-06" db="EMBL/GenBank/DDBJ databases">
        <authorList>
            <person name="Kallberg Y."/>
            <person name="Tangrot J."/>
            <person name="Rosling A."/>
        </authorList>
    </citation>
    <scope>NUCLEOTIDE SEQUENCE</scope>
    <source>
        <strain evidence="2">87-6 pot B 2015</strain>
    </source>
</reference>
<evidence type="ECO:0000256" key="1">
    <source>
        <dbReference type="SAM" id="Phobius"/>
    </source>
</evidence>
<keyword evidence="1" id="KW-0472">Membrane</keyword>